<evidence type="ECO:0000259" key="10">
    <source>
        <dbReference type="PROSITE" id="PS50263"/>
    </source>
</evidence>
<reference evidence="11 12" key="1">
    <citation type="submission" date="2018-11" db="EMBL/GenBank/DDBJ databases">
        <title>Genomic Encyclopedia of Type Strains, Phase IV (KMG-IV): sequencing the most valuable type-strain genomes for metagenomic binning, comparative biology and taxonomic classification.</title>
        <authorList>
            <person name="Goeker M."/>
        </authorList>
    </citation>
    <scope>NUCLEOTIDE SEQUENCE [LARGE SCALE GENOMIC DNA]</scope>
    <source>
        <strain evidence="11 12">DSM 22027</strain>
    </source>
</reference>
<evidence type="ECO:0000256" key="9">
    <source>
        <dbReference type="HAMAP-Rule" id="MF_01148"/>
    </source>
</evidence>
<keyword evidence="3 9" id="KW-1003">Cell membrane</keyword>
<comment type="catalytic activity">
    <reaction evidence="9">
        <text>N-terminal S-1,2-diacyl-sn-glyceryl-L-cysteinyl-[lipoprotein] + a glycerophospholipid = N-acyl-S-1,2-diacyl-sn-glyceryl-L-cysteinyl-[lipoprotein] + a 2-acyl-sn-glycero-3-phospholipid + H(+)</text>
        <dbReference type="Rhea" id="RHEA:48228"/>
        <dbReference type="Rhea" id="RHEA-COMP:14681"/>
        <dbReference type="Rhea" id="RHEA-COMP:14684"/>
        <dbReference type="ChEBI" id="CHEBI:15378"/>
        <dbReference type="ChEBI" id="CHEBI:136912"/>
        <dbReference type="ChEBI" id="CHEBI:140656"/>
        <dbReference type="ChEBI" id="CHEBI:140657"/>
        <dbReference type="ChEBI" id="CHEBI:140660"/>
        <dbReference type="EC" id="2.3.1.269"/>
    </reaction>
</comment>
<comment type="similarity">
    <text evidence="2 9">Belongs to the CN hydrolase family. Apolipoprotein N-acyltransferase subfamily.</text>
</comment>
<feature type="transmembrane region" description="Helical" evidence="9">
    <location>
        <begin position="50"/>
        <end position="71"/>
    </location>
</feature>
<dbReference type="CDD" id="cd07571">
    <property type="entry name" value="ALP_N-acyl_transferase"/>
    <property type="match status" value="1"/>
</dbReference>
<dbReference type="PANTHER" id="PTHR38686:SF1">
    <property type="entry name" value="APOLIPOPROTEIN N-ACYLTRANSFERASE"/>
    <property type="match status" value="1"/>
</dbReference>
<dbReference type="HAMAP" id="MF_01148">
    <property type="entry name" value="Lnt"/>
    <property type="match status" value="1"/>
</dbReference>
<evidence type="ECO:0000256" key="5">
    <source>
        <dbReference type="ARBA" id="ARBA00022692"/>
    </source>
</evidence>
<name>A0A3N1UN05_9BACT</name>
<keyword evidence="12" id="KW-1185">Reference proteome</keyword>
<keyword evidence="11" id="KW-0449">Lipoprotein</keyword>
<keyword evidence="8 9" id="KW-0012">Acyltransferase</keyword>
<comment type="caution">
    <text evidence="11">The sequence shown here is derived from an EMBL/GenBank/DDBJ whole genome shotgun (WGS) entry which is preliminary data.</text>
</comment>
<dbReference type="Pfam" id="PF00795">
    <property type="entry name" value="CN_hydrolase"/>
    <property type="match status" value="1"/>
</dbReference>
<dbReference type="SUPFAM" id="SSF56317">
    <property type="entry name" value="Carbon-nitrogen hydrolase"/>
    <property type="match status" value="1"/>
</dbReference>
<dbReference type="UniPathway" id="UPA00666"/>
<evidence type="ECO:0000256" key="3">
    <source>
        <dbReference type="ARBA" id="ARBA00022475"/>
    </source>
</evidence>
<dbReference type="Pfam" id="PF20154">
    <property type="entry name" value="LNT_N"/>
    <property type="match status" value="1"/>
</dbReference>
<keyword evidence="5 9" id="KW-0812">Transmembrane</keyword>
<keyword evidence="7 9" id="KW-0472">Membrane</keyword>
<proteinExistence type="inferred from homology"/>
<dbReference type="EC" id="2.3.1.269" evidence="9"/>
<sequence>MGLLTSPWTAACATGLLLTAGFPLWHYAPAGWIALVPLLVHVAKLSLGTAFSLGFLAGFIHHLTTLSWITYVVTHYGNLPLTVAAAVLCLLCAYLALYPAIFFAVAQRWQGSQGLAIWGLPCLWIALEWGRAHLLTGFPWTNVGYTQTTVTPLVQTADLAGVYGVGWLVVLGNTVLARLVKGRVGLRHVCAAALCAALFVAYGLWREKSFENPHQNAAHPLHVALIQGNIDQSVKWDPEYQEATLNIYWNLSQAALEEKPVDLLVWPETAAPFFYGYEDTPTRRLHDIAASVQVPILLGIPWVIPDGASPRLQNRAVLLHHDQGIVAFYAKRHLVPFGEYVPLKRVLFFVEKLVAAAGDFVPGRGPSVFPFKDTFLGLLICYEAIFPELARDAVRHGARVLVNLTNDAWFGRTAAPYQHLDIARWRAVENRVPLVRCANTGISAIFDPTGKTLTSLPLNVAATTKATVFVGSNTPSFYVRYGDVFAWGCTLTALLCVVYGEQARRRRLFKNPSCHFLGKPPSGMVWFKKKMPL</sequence>
<dbReference type="GO" id="GO:0042158">
    <property type="term" value="P:lipoprotein biosynthetic process"/>
    <property type="evidence" value="ECO:0007669"/>
    <property type="project" value="UniProtKB-UniRule"/>
</dbReference>
<dbReference type="NCBIfam" id="TIGR00546">
    <property type="entry name" value="lnt"/>
    <property type="match status" value="1"/>
</dbReference>
<dbReference type="InterPro" id="IPR045378">
    <property type="entry name" value="LNT_N"/>
</dbReference>
<evidence type="ECO:0000256" key="8">
    <source>
        <dbReference type="ARBA" id="ARBA00023315"/>
    </source>
</evidence>
<keyword evidence="6 9" id="KW-1133">Transmembrane helix</keyword>
<comment type="function">
    <text evidence="9">Catalyzes the phospholipid dependent N-acylation of the N-terminal cysteine of apolipoprotein, the last step in lipoprotein maturation.</text>
</comment>
<comment type="subcellular location">
    <subcellularLocation>
        <location evidence="1 9">Cell membrane</location>
        <topology evidence="1 9">Multi-pass membrane protein</topology>
    </subcellularLocation>
</comment>
<accession>A0A3N1UN05</accession>
<organism evidence="11 12">
    <name type="scientific">Desulfosoma caldarium</name>
    <dbReference type="NCBI Taxonomy" id="610254"/>
    <lineage>
        <taxon>Bacteria</taxon>
        <taxon>Pseudomonadati</taxon>
        <taxon>Thermodesulfobacteriota</taxon>
        <taxon>Syntrophobacteria</taxon>
        <taxon>Syntrophobacterales</taxon>
        <taxon>Syntrophobacteraceae</taxon>
        <taxon>Desulfosoma</taxon>
    </lineage>
</organism>
<dbReference type="GO" id="GO:0016410">
    <property type="term" value="F:N-acyltransferase activity"/>
    <property type="evidence" value="ECO:0007669"/>
    <property type="project" value="UniProtKB-UniRule"/>
</dbReference>
<dbReference type="EMBL" id="RJVA01000013">
    <property type="protein sequence ID" value="ROQ91118.1"/>
    <property type="molecule type" value="Genomic_DNA"/>
</dbReference>
<feature type="transmembrane region" description="Helical" evidence="9">
    <location>
        <begin position="83"/>
        <end position="105"/>
    </location>
</feature>
<dbReference type="RefSeq" id="WP_123290837.1">
    <property type="nucleotide sequence ID" value="NZ_RJVA01000013.1"/>
</dbReference>
<evidence type="ECO:0000256" key="1">
    <source>
        <dbReference type="ARBA" id="ARBA00004651"/>
    </source>
</evidence>
<feature type="transmembrane region" description="Helical" evidence="9">
    <location>
        <begin position="24"/>
        <end position="43"/>
    </location>
</feature>
<evidence type="ECO:0000256" key="4">
    <source>
        <dbReference type="ARBA" id="ARBA00022679"/>
    </source>
</evidence>
<dbReference type="InterPro" id="IPR003010">
    <property type="entry name" value="C-N_Hydrolase"/>
</dbReference>
<dbReference type="PANTHER" id="PTHR38686">
    <property type="entry name" value="APOLIPOPROTEIN N-ACYLTRANSFERASE"/>
    <property type="match status" value="1"/>
</dbReference>
<evidence type="ECO:0000313" key="11">
    <source>
        <dbReference type="EMBL" id="ROQ91118.1"/>
    </source>
</evidence>
<dbReference type="InterPro" id="IPR036526">
    <property type="entry name" value="C-N_Hydrolase_sf"/>
</dbReference>
<dbReference type="InterPro" id="IPR004563">
    <property type="entry name" value="Apolipo_AcylTrfase"/>
</dbReference>
<evidence type="ECO:0000256" key="6">
    <source>
        <dbReference type="ARBA" id="ARBA00022989"/>
    </source>
</evidence>
<evidence type="ECO:0000313" key="12">
    <source>
        <dbReference type="Proteomes" id="UP000276223"/>
    </source>
</evidence>
<gene>
    <name evidence="9" type="primary">lnt</name>
    <name evidence="11" type="ORF">EDC27_2395</name>
</gene>
<feature type="domain" description="CN hydrolase" evidence="10">
    <location>
        <begin position="226"/>
        <end position="470"/>
    </location>
</feature>
<protein>
    <recommendedName>
        <fullName evidence="9">Apolipoprotein N-acyltransferase</fullName>
        <shortName evidence="9">ALP N-acyltransferase</shortName>
        <ecNumber evidence="9">2.3.1.269</ecNumber>
    </recommendedName>
</protein>
<feature type="transmembrane region" description="Helical" evidence="9">
    <location>
        <begin position="484"/>
        <end position="500"/>
    </location>
</feature>
<evidence type="ECO:0000256" key="2">
    <source>
        <dbReference type="ARBA" id="ARBA00010065"/>
    </source>
</evidence>
<feature type="transmembrane region" description="Helical" evidence="9">
    <location>
        <begin position="117"/>
        <end position="140"/>
    </location>
</feature>
<evidence type="ECO:0000256" key="7">
    <source>
        <dbReference type="ARBA" id="ARBA00023136"/>
    </source>
</evidence>
<feature type="transmembrane region" description="Helical" evidence="9">
    <location>
        <begin position="160"/>
        <end position="179"/>
    </location>
</feature>
<dbReference type="Proteomes" id="UP000276223">
    <property type="component" value="Unassembled WGS sequence"/>
</dbReference>
<dbReference type="GO" id="GO:0005886">
    <property type="term" value="C:plasma membrane"/>
    <property type="evidence" value="ECO:0007669"/>
    <property type="project" value="UniProtKB-SubCell"/>
</dbReference>
<keyword evidence="4 9" id="KW-0808">Transferase</keyword>
<dbReference type="PROSITE" id="PS50263">
    <property type="entry name" value="CN_HYDROLASE"/>
    <property type="match status" value="1"/>
</dbReference>
<dbReference type="Gene3D" id="3.60.110.10">
    <property type="entry name" value="Carbon-nitrogen hydrolase"/>
    <property type="match status" value="1"/>
</dbReference>
<comment type="pathway">
    <text evidence="9">Protein modification; lipoprotein biosynthesis (N-acyl transfer).</text>
</comment>
<feature type="transmembrane region" description="Helical" evidence="9">
    <location>
        <begin position="186"/>
        <end position="205"/>
    </location>
</feature>
<dbReference type="AlphaFoldDB" id="A0A3N1UN05"/>